<feature type="region of interest" description="Disordered" evidence="8">
    <location>
        <begin position="423"/>
        <end position="448"/>
    </location>
</feature>
<dbReference type="GO" id="GO:0030490">
    <property type="term" value="P:maturation of SSU-rRNA"/>
    <property type="evidence" value="ECO:0007669"/>
    <property type="project" value="TreeGrafter"/>
</dbReference>
<dbReference type="GO" id="GO:0030692">
    <property type="term" value="C:Noc4p-Nop14p complex"/>
    <property type="evidence" value="ECO:0007669"/>
    <property type="project" value="TreeGrafter"/>
</dbReference>
<evidence type="ECO:0000256" key="5">
    <source>
        <dbReference type="ARBA" id="ARBA00023242"/>
    </source>
</evidence>
<feature type="compositionally biased region" description="Basic and acidic residues" evidence="8">
    <location>
        <begin position="30"/>
        <end position="43"/>
    </location>
</feature>
<evidence type="ECO:0000256" key="3">
    <source>
        <dbReference type="ARBA" id="ARBA00022517"/>
    </source>
</evidence>
<feature type="region of interest" description="Disordered" evidence="8">
    <location>
        <begin position="885"/>
        <end position="911"/>
    </location>
</feature>
<evidence type="ECO:0000256" key="1">
    <source>
        <dbReference type="ARBA" id="ARBA00004604"/>
    </source>
</evidence>
<keyword evidence="4" id="KW-0698">rRNA processing</keyword>
<keyword evidence="5" id="KW-0539">Nucleus</keyword>
<dbReference type="AlphaFoldDB" id="A0AAJ0C6J4"/>
<comment type="similarity">
    <text evidence="2">Belongs to the NOP14 family.</text>
</comment>
<keyword evidence="3" id="KW-0690">Ribosome biogenesis</keyword>
<feature type="region of interest" description="Disordered" evidence="8">
    <location>
        <begin position="311"/>
        <end position="394"/>
    </location>
</feature>
<sequence>MAGSQLKRLKASLREQGVIGPQQSKKQKRKNAEDQKSRNDKRLQRSAVLENIREQFNPFQFKTNARGPKFEVTTNRPAGDRASMGINGRPGLSKAIGEERRRETLLVEMQRRNKVGGILDRRFGENDPTMTPEEKMLQRFALEKQRNYKKSSAFDLEDDEPMDGLTHMGRSLAFDEGEAVVDDFDESDLPSGDESDSSQAERKRLKRMRLEAMGEEGGDPESEEPERKKTKKEVMEEVIAKSKHHKYERQAAKDEDDDLRAEIDKELPDLRALLYRREAAQAGNGKGDRGEQSLIAGIDKSTMEKDYDLRLRQMIQDRRAQPSMRTKTEEEKAEEESTRLRELEEKRLRRMEGQQDSDEDEESGDDKEATGASAATSAKAVDGDEDDEFGLGRGIKMRATATELGFDDEDDFIIDDDLVASGSDLDIDEDDESASDAEAEESESDDEFTKGLLTETESKHVLFQGPGKAHGDDEDGVPYTFPCPQTHAEMLEVFKAVNISKLPTAVQRIRALYHPKLDSRNKEKLGNFSRALVQHISYLAGTPEPQFSVLEGLVRHAHSLAKSFPIEVAKEYRARIEEMGRDRPLSPNVGDLIILKAAATTFPTSDHFHQVITPAMLSIARYLGQKVPERLADYATGTYLSILALEYQKLSKRYVPELMNFCLNTLYSLAPEKPADRLGFFPIHEPPSRIRIRNGQKAPLRKLAFRNCQPGDALPSADAESLKLSILSATTAVVKAAAETWSGKPAFYETFQPALAILQHLATPACHRHLNPAVQASTTQSSAYLSRALRLAHVSRRPLELHHHRPLAVRTSIPKFEDSFDPGKHYDPDRERAELAKLRAEHRRERKGAMRELRKDANFLARENLRAKKERDDAYERKYRRLVAEIQSQEGKAANDYDRERDARKRASKRG</sequence>
<comment type="caution">
    <text evidence="9">The sequence shown here is derived from an EMBL/GenBank/DDBJ whole genome shotgun (WGS) entry which is preliminary data.</text>
</comment>
<dbReference type="EMBL" id="MU839002">
    <property type="protein sequence ID" value="KAK1769642.1"/>
    <property type="molecule type" value="Genomic_DNA"/>
</dbReference>
<feature type="compositionally biased region" description="Basic and acidic residues" evidence="8">
    <location>
        <begin position="893"/>
        <end position="905"/>
    </location>
</feature>
<dbReference type="InterPro" id="IPR007276">
    <property type="entry name" value="Nop14"/>
</dbReference>
<comment type="subcellular location">
    <subcellularLocation>
        <location evidence="1">Nucleus</location>
        <location evidence="1">Nucleolus</location>
    </subcellularLocation>
</comment>
<protein>
    <submittedName>
        <fullName evidence="9">Nucleolar complex protein 14</fullName>
    </submittedName>
</protein>
<evidence type="ECO:0000256" key="6">
    <source>
        <dbReference type="ARBA" id="ARBA00024695"/>
    </source>
</evidence>
<feature type="compositionally biased region" description="Low complexity" evidence="8">
    <location>
        <begin position="370"/>
        <end position="380"/>
    </location>
</feature>
<proteinExistence type="inferred from homology"/>
<feature type="compositionally biased region" description="Basic and acidic residues" evidence="8">
    <location>
        <begin position="311"/>
        <end position="353"/>
    </location>
</feature>
<feature type="compositionally biased region" description="Acidic residues" evidence="8">
    <location>
        <begin position="425"/>
        <end position="446"/>
    </location>
</feature>
<evidence type="ECO:0000256" key="7">
    <source>
        <dbReference type="SAM" id="Coils"/>
    </source>
</evidence>
<dbReference type="RefSeq" id="XP_060285855.1">
    <property type="nucleotide sequence ID" value="XM_060432250.1"/>
</dbReference>
<organism evidence="9 10">
    <name type="scientific">Phialemonium atrogriseum</name>
    <dbReference type="NCBI Taxonomy" id="1093897"/>
    <lineage>
        <taxon>Eukaryota</taxon>
        <taxon>Fungi</taxon>
        <taxon>Dikarya</taxon>
        <taxon>Ascomycota</taxon>
        <taxon>Pezizomycotina</taxon>
        <taxon>Sordariomycetes</taxon>
        <taxon>Sordariomycetidae</taxon>
        <taxon>Cephalothecales</taxon>
        <taxon>Cephalothecaceae</taxon>
        <taxon>Phialemonium</taxon>
    </lineage>
</organism>
<dbReference type="PANTHER" id="PTHR23183:SF0">
    <property type="entry name" value="NUCLEOLAR PROTEIN 14"/>
    <property type="match status" value="1"/>
</dbReference>
<dbReference type="Proteomes" id="UP001244011">
    <property type="component" value="Unassembled WGS sequence"/>
</dbReference>
<feature type="compositionally biased region" description="Acidic residues" evidence="8">
    <location>
        <begin position="213"/>
        <end position="224"/>
    </location>
</feature>
<accession>A0AAJ0C6J4</accession>
<dbReference type="PANTHER" id="PTHR23183">
    <property type="entry name" value="NOP14"/>
    <property type="match status" value="1"/>
</dbReference>
<feature type="region of interest" description="Disordered" evidence="8">
    <location>
        <begin position="1"/>
        <end position="47"/>
    </location>
</feature>
<dbReference type="GO" id="GO:0032040">
    <property type="term" value="C:small-subunit processome"/>
    <property type="evidence" value="ECO:0007669"/>
    <property type="project" value="InterPro"/>
</dbReference>
<evidence type="ECO:0000256" key="8">
    <source>
        <dbReference type="SAM" id="MobiDB-lite"/>
    </source>
</evidence>
<gene>
    <name evidence="9" type="ORF">QBC33DRAFT_604693</name>
</gene>
<feature type="compositionally biased region" description="Acidic residues" evidence="8">
    <location>
        <begin position="175"/>
        <end position="196"/>
    </location>
</feature>
<evidence type="ECO:0000313" key="9">
    <source>
        <dbReference type="EMBL" id="KAK1769642.1"/>
    </source>
</evidence>
<name>A0AAJ0C6J4_9PEZI</name>
<reference evidence="9" key="1">
    <citation type="submission" date="2023-06" db="EMBL/GenBank/DDBJ databases">
        <title>Genome-scale phylogeny and comparative genomics of the fungal order Sordariales.</title>
        <authorList>
            <consortium name="Lawrence Berkeley National Laboratory"/>
            <person name="Hensen N."/>
            <person name="Bonometti L."/>
            <person name="Westerberg I."/>
            <person name="Brannstrom I.O."/>
            <person name="Guillou S."/>
            <person name="Cros-Aarteil S."/>
            <person name="Calhoun S."/>
            <person name="Haridas S."/>
            <person name="Kuo A."/>
            <person name="Mondo S."/>
            <person name="Pangilinan J."/>
            <person name="Riley R."/>
            <person name="Labutti K."/>
            <person name="Andreopoulos B."/>
            <person name="Lipzen A."/>
            <person name="Chen C."/>
            <person name="Yanf M."/>
            <person name="Daum C."/>
            <person name="Ng V."/>
            <person name="Clum A."/>
            <person name="Steindorff A."/>
            <person name="Ohm R."/>
            <person name="Martin F."/>
            <person name="Silar P."/>
            <person name="Natvig D."/>
            <person name="Lalanne C."/>
            <person name="Gautier V."/>
            <person name="Ament-Velasquez S.L."/>
            <person name="Kruys A."/>
            <person name="Hutchinson M.I."/>
            <person name="Powell A.J."/>
            <person name="Barry K."/>
            <person name="Miller A.N."/>
            <person name="Grigoriev I.V."/>
            <person name="Debuchy R."/>
            <person name="Gladieux P."/>
            <person name="Thoren M.H."/>
            <person name="Johannesson H."/>
        </authorList>
    </citation>
    <scope>NUCLEOTIDE SEQUENCE</scope>
    <source>
        <strain evidence="9">8032-3</strain>
    </source>
</reference>
<keyword evidence="10" id="KW-1185">Reference proteome</keyword>
<feature type="region of interest" description="Disordered" evidence="8">
    <location>
        <begin position="59"/>
        <end position="92"/>
    </location>
</feature>
<keyword evidence="7" id="KW-0175">Coiled coil</keyword>
<evidence type="ECO:0000256" key="2">
    <source>
        <dbReference type="ARBA" id="ARBA00007466"/>
    </source>
</evidence>
<evidence type="ECO:0000313" key="10">
    <source>
        <dbReference type="Proteomes" id="UP001244011"/>
    </source>
</evidence>
<evidence type="ECO:0000256" key="4">
    <source>
        <dbReference type="ARBA" id="ARBA00022552"/>
    </source>
</evidence>
<dbReference type="Pfam" id="PF04147">
    <property type="entry name" value="Nop14"/>
    <property type="match status" value="1"/>
</dbReference>
<feature type="region of interest" description="Disordered" evidence="8">
    <location>
        <begin position="148"/>
        <end position="260"/>
    </location>
</feature>
<feature type="compositionally biased region" description="Acidic residues" evidence="8">
    <location>
        <begin position="355"/>
        <end position="365"/>
    </location>
</feature>
<dbReference type="GeneID" id="85315437"/>
<comment type="function">
    <text evidence="6">Involved in nucleolar processing of pre-18S ribosomal RNA. Has a role in the nuclear export of 40S pre-ribosomal subunit to the cytoplasm.</text>
</comment>
<feature type="coiled-coil region" evidence="7">
    <location>
        <begin position="832"/>
        <end position="870"/>
    </location>
</feature>